<dbReference type="Proteomes" id="UP000596742">
    <property type="component" value="Unassembled WGS sequence"/>
</dbReference>
<feature type="domain" description="Inositol 1,4,5-trisphosphate/ryanodine receptor" evidence="1">
    <location>
        <begin position="4"/>
        <end position="79"/>
    </location>
</feature>
<keyword evidence="3" id="KW-1185">Reference proteome</keyword>
<dbReference type="InterPro" id="IPR015925">
    <property type="entry name" value="Ryanodine_IP3_receptor"/>
</dbReference>
<dbReference type="AlphaFoldDB" id="A0A8B6EP11"/>
<evidence type="ECO:0000313" key="2">
    <source>
        <dbReference type="EMBL" id="VDI36326.1"/>
    </source>
</evidence>
<dbReference type="GO" id="GO:0005886">
    <property type="term" value="C:plasma membrane"/>
    <property type="evidence" value="ECO:0007669"/>
    <property type="project" value="TreeGrafter"/>
</dbReference>
<reference evidence="2" key="1">
    <citation type="submission" date="2018-11" db="EMBL/GenBank/DDBJ databases">
        <authorList>
            <person name="Alioto T."/>
            <person name="Alioto T."/>
        </authorList>
    </citation>
    <scope>NUCLEOTIDE SEQUENCE</scope>
</reference>
<dbReference type="PANTHER" id="PTHR13715">
    <property type="entry name" value="RYANODINE RECEPTOR AND IP3 RECEPTOR"/>
    <property type="match status" value="1"/>
</dbReference>
<accession>A0A8B6EP11</accession>
<sequence>MSATVLHFGDIVSLYAEGNVNGFISTLGLVDDRCVVQPEAGDLNNPPKKFRDCLFKICPMNRYSAQKQFWVAHRSGSATATCPDTVLLKKLHIILEKFLKAMDESKLPYVSTQWRIGKKHIFFSEGTRQQLEAMRQEKIHNAAALIQAHWRGLKCRIEWITVKPRLTKQRESLMSPKPQSHKKDMKKTGVIRKEPYLLDQASKYYNISMEAAPDIPNTRSYCVNGQVKLSYPQIRVIKHDYSAKDTPENVLRKGSEVRVVGPSAKKGHLIVDHKNICYHVPYQMLDIKSVPELPGMNI</sequence>
<dbReference type="OrthoDB" id="6154945at2759"/>
<gene>
    <name evidence="2" type="ORF">MGAL_10B035186</name>
</gene>
<name>A0A8B6EP11_MYTGA</name>
<comment type="caution">
    <text evidence="2">The sequence shown here is derived from an EMBL/GenBank/DDBJ whole genome shotgun (WGS) entry which is preliminary data.</text>
</comment>
<dbReference type="SUPFAM" id="SSF52540">
    <property type="entry name" value="P-loop containing nucleoside triphosphate hydrolases"/>
    <property type="match status" value="1"/>
</dbReference>
<protein>
    <submittedName>
        <fullName evidence="2">Dachs</fullName>
    </submittedName>
</protein>
<dbReference type="Gene3D" id="2.80.10.50">
    <property type="match status" value="1"/>
</dbReference>
<dbReference type="GO" id="GO:0030667">
    <property type="term" value="C:secretory granule membrane"/>
    <property type="evidence" value="ECO:0007669"/>
    <property type="project" value="TreeGrafter"/>
</dbReference>
<dbReference type="Pfam" id="PF08709">
    <property type="entry name" value="Ins145_P3_rec"/>
    <property type="match status" value="1"/>
</dbReference>
<dbReference type="GO" id="GO:0016529">
    <property type="term" value="C:sarcoplasmic reticulum"/>
    <property type="evidence" value="ECO:0007669"/>
    <property type="project" value="TreeGrafter"/>
</dbReference>
<dbReference type="GO" id="GO:0035091">
    <property type="term" value="F:phosphatidylinositol binding"/>
    <property type="evidence" value="ECO:0007669"/>
    <property type="project" value="TreeGrafter"/>
</dbReference>
<dbReference type="GO" id="GO:0070679">
    <property type="term" value="F:inositol 1,4,5 trisphosphate binding"/>
    <property type="evidence" value="ECO:0007669"/>
    <property type="project" value="TreeGrafter"/>
</dbReference>
<evidence type="ECO:0000313" key="3">
    <source>
        <dbReference type="Proteomes" id="UP000596742"/>
    </source>
</evidence>
<dbReference type="CDD" id="cd23767">
    <property type="entry name" value="IQCD"/>
    <property type="match status" value="1"/>
</dbReference>
<dbReference type="GO" id="GO:0005789">
    <property type="term" value="C:endoplasmic reticulum membrane"/>
    <property type="evidence" value="ECO:0007669"/>
    <property type="project" value="TreeGrafter"/>
</dbReference>
<dbReference type="PANTHER" id="PTHR13715:SF102">
    <property type="entry name" value="INOSITOL 1,4,5-TRISPHOSPHATE RECEPTOR"/>
    <property type="match status" value="1"/>
</dbReference>
<proteinExistence type="predicted"/>
<evidence type="ECO:0000259" key="1">
    <source>
        <dbReference type="Pfam" id="PF08709"/>
    </source>
</evidence>
<dbReference type="GO" id="GO:0005509">
    <property type="term" value="F:calcium ion binding"/>
    <property type="evidence" value="ECO:0007669"/>
    <property type="project" value="TreeGrafter"/>
</dbReference>
<dbReference type="InterPro" id="IPR014821">
    <property type="entry name" value="Ins145_P3_rcpt"/>
</dbReference>
<dbReference type="GO" id="GO:0051209">
    <property type="term" value="P:release of sequestered calcium ion into cytosol"/>
    <property type="evidence" value="ECO:0007669"/>
    <property type="project" value="TreeGrafter"/>
</dbReference>
<organism evidence="2 3">
    <name type="scientific">Mytilus galloprovincialis</name>
    <name type="common">Mediterranean mussel</name>
    <dbReference type="NCBI Taxonomy" id="29158"/>
    <lineage>
        <taxon>Eukaryota</taxon>
        <taxon>Metazoa</taxon>
        <taxon>Spiralia</taxon>
        <taxon>Lophotrochozoa</taxon>
        <taxon>Mollusca</taxon>
        <taxon>Bivalvia</taxon>
        <taxon>Autobranchia</taxon>
        <taxon>Pteriomorphia</taxon>
        <taxon>Mytilida</taxon>
        <taxon>Mytiloidea</taxon>
        <taxon>Mytilidae</taxon>
        <taxon>Mytilinae</taxon>
        <taxon>Mytilus</taxon>
    </lineage>
</organism>
<dbReference type="GO" id="GO:0005220">
    <property type="term" value="F:inositol 1,4,5-trisphosphate-gated calcium channel activity"/>
    <property type="evidence" value="ECO:0007669"/>
    <property type="project" value="TreeGrafter"/>
</dbReference>
<dbReference type="EMBL" id="UYJE01005320">
    <property type="protein sequence ID" value="VDI36326.1"/>
    <property type="molecule type" value="Genomic_DNA"/>
</dbReference>
<dbReference type="InterPro" id="IPR027417">
    <property type="entry name" value="P-loop_NTPase"/>
</dbReference>